<dbReference type="AlphaFoldDB" id="A0A932CNP8"/>
<proteinExistence type="predicted"/>
<dbReference type="Proteomes" id="UP000769766">
    <property type="component" value="Unassembled WGS sequence"/>
</dbReference>
<sequence>MAEFDDPDDLLAAAQRTHQEGYRRMDAYTPFPVHGLAEAIGFHQTRVPLIVLIGGILGTLGGYLLQYWVSAVAYPLNIGGRPYHSWPAFIPVTFEVMVLVAAFSAVIGMLALNGLPQPYHPVFNVPQFQRASRDRFFLVIEAADPQFDREGTKRFLEGLGPRTVAEVEP</sequence>
<keyword evidence="1" id="KW-0812">Transmembrane</keyword>
<gene>
    <name evidence="2" type="ORF">HYY20_07795</name>
</gene>
<dbReference type="EMBL" id="JACPRF010000232">
    <property type="protein sequence ID" value="MBI2876768.1"/>
    <property type="molecule type" value="Genomic_DNA"/>
</dbReference>
<organism evidence="2 3">
    <name type="scientific">Tectimicrobiota bacterium</name>
    <dbReference type="NCBI Taxonomy" id="2528274"/>
    <lineage>
        <taxon>Bacteria</taxon>
        <taxon>Pseudomonadati</taxon>
        <taxon>Nitrospinota/Tectimicrobiota group</taxon>
        <taxon>Candidatus Tectimicrobiota</taxon>
    </lineage>
</organism>
<feature type="transmembrane region" description="Helical" evidence="1">
    <location>
        <begin position="49"/>
        <end position="69"/>
    </location>
</feature>
<keyword evidence="1" id="KW-1133">Transmembrane helix</keyword>
<name>A0A932CNP8_UNCTE</name>
<keyword evidence="1" id="KW-0472">Membrane</keyword>
<dbReference type="Pfam" id="PF11821">
    <property type="entry name" value="ActD"/>
    <property type="match status" value="1"/>
</dbReference>
<dbReference type="PANTHER" id="PTHR40394">
    <property type="entry name" value="LIPOPROTEIN-RELATED"/>
    <property type="match status" value="1"/>
</dbReference>
<accession>A0A932CNP8</accession>
<evidence type="ECO:0000313" key="2">
    <source>
        <dbReference type="EMBL" id="MBI2876768.1"/>
    </source>
</evidence>
<protein>
    <submittedName>
        <fullName evidence="2">DUF3341 domain-containing protein</fullName>
    </submittedName>
</protein>
<dbReference type="InterPro" id="IPR021776">
    <property type="entry name" value="ActD"/>
</dbReference>
<evidence type="ECO:0000256" key="1">
    <source>
        <dbReference type="SAM" id="Phobius"/>
    </source>
</evidence>
<reference evidence="2" key="1">
    <citation type="submission" date="2020-07" db="EMBL/GenBank/DDBJ databases">
        <title>Huge and variable diversity of episymbiotic CPR bacteria and DPANN archaea in groundwater ecosystems.</title>
        <authorList>
            <person name="He C.Y."/>
            <person name="Keren R."/>
            <person name="Whittaker M."/>
            <person name="Farag I.F."/>
            <person name="Doudna J."/>
            <person name="Cate J.H.D."/>
            <person name="Banfield J.F."/>
        </authorList>
    </citation>
    <scope>NUCLEOTIDE SEQUENCE</scope>
    <source>
        <strain evidence="2">NC_groundwater_672_Ag_B-0.1um_62_36</strain>
    </source>
</reference>
<feature type="transmembrane region" description="Helical" evidence="1">
    <location>
        <begin position="89"/>
        <end position="112"/>
    </location>
</feature>
<dbReference type="PANTHER" id="PTHR40394:SF2">
    <property type="entry name" value="QUINOL:CYTOCHROME C OXIDOREDUCTASE MEMBRANE PROTEIN"/>
    <property type="match status" value="1"/>
</dbReference>
<comment type="caution">
    <text evidence="2">The sequence shown here is derived from an EMBL/GenBank/DDBJ whole genome shotgun (WGS) entry which is preliminary data.</text>
</comment>
<evidence type="ECO:0000313" key="3">
    <source>
        <dbReference type="Proteomes" id="UP000769766"/>
    </source>
</evidence>